<keyword evidence="8" id="KW-1185">Reference proteome</keyword>
<feature type="transmembrane region" description="Helical" evidence="5">
    <location>
        <begin position="398"/>
        <end position="421"/>
    </location>
</feature>
<feature type="transmembrane region" description="Helical" evidence="5">
    <location>
        <begin position="160"/>
        <end position="179"/>
    </location>
</feature>
<evidence type="ECO:0000256" key="2">
    <source>
        <dbReference type="ARBA" id="ARBA00022692"/>
    </source>
</evidence>
<feature type="transmembrane region" description="Helical" evidence="5">
    <location>
        <begin position="130"/>
        <end position="148"/>
    </location>
</feature>
<name>A0A2V1E6W4_9PLEO</name>
<feature type="transmembrane region" description="Helical" evidence="5">
    <location>
        <begin position="231"/>
        <end position="250"/>
    </location>
</feature>
<dbReference type="Gene3D" id="1.20.1720.10">
    <property type="entry name" value="Multidrug resistance protein D"/>
    <property type="match status" value="1"/>
</dbReference>
<feature type="transmembrane region" description="Helical" evidence="5">
    <location>
        <begin position="199"/>
        <end position="219"/>
    </location>
</feature>
<feature type="non-terminal residue" evidence="7">
    <location>
        <position position="1"/>
    </location>
</feature>
<evidence type="ECO:0000256" key="4">
    <source>
        <dbReference type="ARBA" id="ARBA00023136"/>
    </source>
</evidence>
<dbReference type="EMBL" id="KZ805311">
    <property type="protein sequence ID" value="PVI05882.1"/>
    <property type="molecule type" value="Genomic_DNA"/>
</dbReference>
<dbReference type="GO" id="GO:0022857">
    <property type="term" value="F:transmembrane transporter activity"/>
    <property type="evidence" value="ECO:0007669"/>
    <property type="project" value="InterPro"/>
</dbReference>
<dbReference type="OrthoDB" id="2351791at2759"/>
<feature type="transmembrane region" description="Helical" evidence="5">
    <location>
        <begin position="359"/>
        <end position="377"/>
    </location>
</feature>
<keyword evidence="2 5" id="KW-0812">Transmembrane</keyword>
<dbReference type="Proteomes" id="UP000244855">
    <property type="component" value="Unassembled WGS sequence"/>
</dbReference>
<comment type="subcellular location">
    <subcellularLocation>
        <location evidence="1">Membrane</location>
        <topology evidence="1">Multi-pass membrane protein</topology>
    </subcellularLocation>
</comment>
<dbReference type="InterPro" id="IPR011701">
    <property type="entry name" value="MFS"/>
</dbReference>
<evidence type="ECO:0000256" key="5">
    <source>
        <dbReference type="SAM" id="Phobius"/>
    </source>
</evidence>
<dbReference type="AlphaFoldDB" id="A0A2V1E6W4"/>
<organism evidence="7 8">
    <name type="scientific">Periconia macrospinosa</name>
    <dbReference type="NCBI Taxonomy" id="97972"/>
    <lineage>
        <taxon>Eukaryota</taxon>
        <taxon>Fungi</taxon>
        <taxon>Dikarya</taxon>
        <taxon>Ascomycota</taxon>
        <taxon>Pezizomycotina</taxon>
        <taxon>Dothideomycetes</taxon>
        <taxon>Pleosporomycetidae</taxon>
        <taxon>Pleosporales</taxon>
        <taxon>Massarineae</taxon>
        <taxon>Periconiaceae</taxon>
        <taxon>Periconia</taxon>
    </lineage>
</organism>
<feature type="transmembrane region" description="Helical" evidence="5">
    <location>
        <begin position="478"/>
        <end position="496"/>
    </location>
</feature>
<protein>
    <submittedName>
        <fullName evidence="7">MFS general substrate transporter</fullName>
    </submittedName>
</protein>
<gene>
    <name evidence="7" type="ORF">DM02DRAFT_515747</name>
</gene>
<dbReference type="PROSITE" id="PS50850">
    <property type="entry name" value="MFS"/>
    <property type="match status" value="1"/>
</dbReference>
<keyword evidence="3 5" id="KW-1133">Transmembrane helix</keyword>
<reference evidence="7 8" key="1">
    <citation type="journal article" date="2018" name="Sci. Rep.">
        <title>Comparative genomics provides insights into the lifestyle and reveals functional heterogeneity of dark septate endophytic fungi.</title>
        <authorList>
            <person name="Knapp D.G."/>
            <person name="Nemeth J.B."/>
            <person name="Barry K."/>
            <person name="Hainaut M."/>
            <person name="Henrissat B."/>
            <person name="Johnson J."/>
            <person name="Kuo A."/>
            <person name="Lim J.H.P."/>
            <person name="Lipzen A."/>
            <person name="Nolan M."/>
            <person name="Ohm R.A."/>
            <person name="Tamas L."/>
            <person name="Grigoriev I.V."/>
            <person name="Spatafora J.W."/>
            <person name="Nagy L.G."/>
            <person name="Kovacs G.M."/>
        </authorList>
    </citation>
    <scope>NUCLEOTIDE SEQUENCE [LARGE SCALE GENOMIC DNA]</scope>
    <source>
        <strain evidence="7 8">DSE2036</strain>
    </source>
</reference>
<feature type="transmembrane region" description="Helical" evidence="5">
    <location>
        <begin position="97"/>
        <end position="118"/>
    </location>
</feature>
<dbReference type="SUPFAM" id="SSF103473">
    <property type="entry name" value="MFS general substrate transporter"/>
    <property type="match status" value="1"/>
</dbReference>
<feature type="transmembrane region" description="Helical" evidence="5">
    <location>
        <begin position="308"/>
        <end position="326"/>
    </location>
</feature>
<dbReference type="Pfam" id="PF07690">
    <property type="entry name" value="MFS_1"/>
    <property type="match status" value="1"/>
</dbReference>
<evidence type="ECO:0000256" key="3">
    <source>
        <dbReference type="ARBA" id="ARBA00022989"/>
    </source>
</evidence>
<dbReference type="InterPro" id="IPR036259">
    <property type="entry name" value="MFS_trans_sf"/>
</dbReference>
<proteinExistence type="predicted"/>
<evidence type="ECO:0000259" key="6">
    <source>
        <dbReference type="PROSITE" id="PS50850"/>
    </source>
</evidence>
<sequence>WRFYVVTICLLLVNIVLAWDVVVITIALPAISFALHGSAIQTYWVGLTFLVAATAFLPLFSAFSDIFGRKPILLSSLLLFSAGSLVAGVSGTMDILLFGRLIQGIGAGGIYSLSDLIACDLVSPLDKRRLNTALGAVWALGAVTGPAIGEALAKDDHWRWIFWVNLPFCVTASVVLFACANLRGPTSGSIGPKLRKFDWFGFILLAASMTALFLGISWAGSLYSWSHTSTLLPLQFGIVGLAVYGIWVWFSPFTPVISMDGFMDRTIIGAFAGTMLQGIVLGGLLYFMPFFFTVAKLELGSLPVGVRWLPWTLPFVLCVVATFIVVSKWNIWLPAIWAGWALTTLGVSLTILFTRTVANAGWVCIAMITGAGLGILYPSLHTAAELIAAQDESKTRRAITNFSFFHFLGKSFGVAMGLCIFENELLRKLKANSTFTDFAERYTNDAVATVAKIQISQGGEGSPKQQAMDIYVGSLKTLWMVLAGISALALILSFCMKPKGSNKPTAYTEVEMDRTYIV</sequence>
<evidence type="ECO:0000256" key="1">
    <source>
        <dbReference type="ARBA" id="ARBA00004141"/>
    </source>
</evidence>
<feature type="transmembrane region" description="Helical" evidence="5">
    <location>
        <begin position="262"/>
        <end position="288"/>
    </location>
</feature>
<keyword evidence="4 5" id="KW-0472">Membrane</keyword>
<feature type="domain" description="Major facilitator superfamily (MFS) profile" evidence="6">
    <location>
        <begin position="6"/>
        <end position="501"/>
    </location>
</feature>
<feature type="transmembrane region" description="Helical" evidence="5">
    <location>
        <begin position="42"/>
        <end position="60"/>
    </location>
</feature>
<feature type="transmembrane region" description="Helical" evidence="5">
    <location>
        <begin position="331"/>
        <end position="353"/>
    </location>
</feature>
<evidence type="ECO:0000313" key="8">
    <source>
        <dbReference type="Proteomes" id="UP000244855"/>
    </source>
</evidence>
<dbReference type="PRINTS" id="PR01036">
    <property type="entry name" value="TCRTETB"/>
</dbReference>
<dbReference type="PANTHER" id="PTHR23501:SF59">
    <property type="entry name" value="MAJOR FACILITATOR SUPERFAMILY (MFS) PROFILE DOMAIN-CONTAINING PROTEIN-RELATED"/>
    <property type="match status" value="1"/>
</dbReference>
<dbReference type="GO" id="GO:0005886">
    <property type="term" value="C:plasma membrane"/>
    <property type="evidence" value="ECO:0007669"/>
    <property type="project" value="TreeGrafter"/>
</dbReference>
<dbReference type="PANTHER" id="PTHR23501">
    <property type="entry name" value="MAJOR FACILITATOR SUPERFAMILY"/>
    <property type="match status" value="1"/>
</dbReference>
<evidence type="ECO:0000313" key="7">
    <source>
        <dbReference type="EMBL" id="PVI05882.1"/>
    </source>
</evidence>
<feature type="transmembrane region" description="Helical" evidence="5">
    <location>
        <begin position="72"/>
        <end position="91"/>
    </location>
</feature>
<dbReference type="InterPro" id="IPR020846">
    <property type="entry name" value="MFS_dom"/>
</dbReference>
<accession>A0A2V1E6W4</accession>